<keyword evidence="4" id="KW-1185">Reference proteome</keyword>
<evidence type="ECO:0000256" key="2">
    <source>
        <dbReference type="SAM" id="SignalP"/>
    </source>
</evidence>
<name>A0A1E3RMB0_9MYCO</name>
<organism evidence="3 4">
    <name type="scientific">Mycolicibacterium holsaticum</name>
    <dbReference type="NCBI Taxonomy" id="152142"/>
    <lineage>
        <taxon>Bacteria</taxon>
        <taxon>Bacillati</taxon>
        <taxon>Actinomycetota</taxon>
        <taxon>Actinomycetes</taxon>
        <taxon>Mycobacteriales</taxon>
        <taxon>Mycobacteriaceae</taxon>
        <taxon>Mycolicibacterium</taxon>
    </lineage>
</organism>
<evidence type="ECO:0000313" key="4">
    <source>
        <dbReference type="Proteomes" id="UP000094243"/>
    </source>
</evidence>
<evidence type="ECO:0008006" key="5">
    <source>
        <dbReference type="Google" id="ProtNLM"/>
    </source>
</evidence>
<dbReference type="AlphaFoldDB" id="A0A1E3RMB0"/>
<evidence type="ECO:0000256" key="1">
    <source>
        <dbReference type="SAM" id="MobiDB-lite"/>
    </source>
</evidence>
<dbReference type="Proteomes" id="UP000094243">
    <property type="component" value="Unassembled WGS sequence"/>
</dbReference>
<comment type="caution">
    <text evidence="3">The sequence shown here is derived from an EMBL/GenBank/DDBJ whole genome shotgun (WGS) entry which is preliminary data.</text>
</comment>
<dbReference type="EMBL" id="MIGZ01000102">
    <property type="protein sequence ID" value="ODQ91001.1"/>
    <property type="molecule type" value="Genomic_DNA"/>
</dbReference>
<keyword evidence="2" id="KW-0732">Signal</keyword>
<feature type="signal peptide" evidence="2">
    <location>
        <begin position="1"/>
        <end position="24"/>
    </location>
</feature>
<evidence type="ECO:0000313" key="3">
    <source>
        <dbReference type="EMBL" id="ODQ91001.1"/>
    </source>
</evidence>
<accession>A0A1E3RMB0</accession>
<gene>
    <name evidence="3" type="ORF">BHQ17_16925</name>
</gene>
<feature type="chain" id="PRO_5009135048" description="DUF4189 domain-containing protein" evidence="2">
    <location>
        <begin position="25"/>
        <end position="153"/>
    </location>
</feature>
<protein>
    <recommendedName>
        <fullName evidence="5">DUF4189 domain-containing protein</fullName>
    </recommendedName>
</protein>
<sequence length="153" mass="16346">MRVVGVIGVVAFSLMMVGAGVASADPFIGKKYSDAAAQIAKRKGKPVVATVRGSELAQDDCIVTNWHKSIFLDSRGKNHRSKEYRLDLNCTNPVAAPGHPGNSAVTPEGAKAKKDQTRADSINAHPERCQKSEASMKSCVNFCKKTGLCQVES</sequence>
<feature type="region of interest" description="Disordered" evidence="1">
    <location>
        <begin position="94"/>
        <end position="130"/>
    </location>
</feature>
<reference evidence="4" key="1">
    <citation type="submission" date="2016-09" db="EMBL/GenBank/DDBJ databases">
        <authorList>
            <person name="Greninger A.L."/>
            <person name="Jerome K.R."/>
            <person name="Mcnair B."/>
            <person name="Wallis C."/>
            <person name="Fang F."/>
        </authorList>
    </citation>
    <scope>NUCLEOTIDE SEQUENCE [LARGE SCALE GENOMIC DNA]</scope>
    <source>
        <strain evidence="4">M7</strain>
    </source>
</reference>
<proteinExistence type="predicted"/>